<organism evidence="4 5">
    <name type="scientific">Streptomyces fragilis</name>
    <dbReference type="NCBI Taxonomy" id="67301"/>
    <lineage>
        <taxon>Bacteria</taxon>
        <taxon>Bacillati</taxon>
        <taxon>Actinomycetota</taxon>
        <taxon>Actinomycetes</taxon>
        <taxon>Kitasatosporales</taxon>
        <taxon>Streptomycetaceae</taxon>
        <taxon>Streptomyces</taxon>
    </lineage>
</organism>
<keyword evidence="5" id="KW-1185">Reference proteome</keyword>
<dbReference type="SUPFAM" id="SSF52540">
    <property type="entry name" value="P-loop containing nucleoside triphosphate hydrolases"/>
    <property type="match status" value="2"/>
</dbReference>
<evidence type="ECO:0000256" key="1">
    <source>
        <dbReference type="ARBA" id="ARBA00022741"/>
    </source>
</evidence>
<dbReference type="InterPro" id="IPR051309">
    <property type="entry name" value="ABCF_ATPase"/>
</dbReference>
<keyword evidence="2" id="KW-0067">ATP-binding</keyword>
<dbReference type="InterPro" id="IPR027417">
    <property type="entry name" value="P-loop_NTPase"/>
</dbReference>
<protein>
    <submittedName>
        <fullName evidence="4">TlrC/CarA/OleB/SrmB family ABC-F type ribosomal protection protein</fullName>
    </submittedName>
</protein>
<dbReference type="PANTHER" id="PTHR42855:SF2">
    <property type="entry name" value="DRUG RESISTANCE ABC TRANSPORTER,ATP-BINDING PROTEIN"/>
    <property type="match status" value="1"/>
</dbReference>
<dbReference type="NCBIfam" id="NF000355">
    <property type="entry name" value="ribo_prot_ABC_F"/>
    <property type="match status" value="1"/>
</dbReference>
<dbReference type="InterPro" id="IPR017871">
    <property type="entry name" value="ABC_transporter-like_CS"/>
</dbReference>
<dbReference type="InterPro" id="IPR003439">
    <property type="entry name" value="ABC_transporter-like_ATP-bd"/>
</dbReference>
<evidence type="ECO:0000259" key="3">
    <source>
        <dbReference type="PROSITE" id="PS50893"/>
    </source>
</evidence>
<dbReference type="RefSeq" id="WP_108955877.1">
    <property type="nucleotide sequence ID" value="NZ_BEVZ01000006.1"/>
</dbReference>
<proteinExistence type="predicted"/>
<dbReference type="InterPro" id="IPR003593">
    <property type="entry name" value="AAA+_ATPase"/>
</dbReference>
<sequence>MRASLSSQLSLHGVTRRYDDRTVLDQVSFSLAPGEKAGIVGDNGAGKSTLLRLLAGVERPDAGEVTVVAPGGVGYLPQALTLPPGATVQDAVDLALAELRSMEVQLRREEAAMAALPPGPELDAALAAYAGLRARYEAREGYDADVRVNVALDDLGLPRLDRARPLDTLSGGERSRLVLAATLASQPELLLLDEPTNDLDDQAVARLEERLRRHPGTVVAVTHDRVFLERLTSTVLEVAEGQVTRHGHGYAGYLAAKAAERRRRQQRYDEWREELARSRRLAATGAARLEAIPRKMEKAIFGASAFRARGRSHGAMGRIRNAKERMERLTASPVAPPPEPLSLRARLTTGSGAEAGARPAAELCDVAVDGRLRLPELRIEAGERLLVTGPNGAGKSTLLRVLAGELEPDTGTVTTTGRIGHLRQEEAPWPPSATTLAAFAHGRAGDREEHADRLLSLGLFESSALRLRVAELSYGQRRRIELARLVVEPVDLLLLDEPTNHLSPALVEELEEALADYAGAVVLVTHDRRMRERFTGSRLQLDGGEVRLLDRPVACR</sequence>
<dbReference type="SMART" id="SM00382">
    <property type="entry name" value="AAA"/>
    <property type="match status" value="2"/>
</dbReference>
<dbReference type="Pfam" id="PF00005">
    <property type="entry name" value="ABC_tran"/>
    <property type="match status" value="2"/>
</dbReference>
<gene>
    <name evidence="4" type="ORF">AB0E65_08560</name>
</gene>
<feature type="domain" description="ABC transporter" evidence="3">
    <location>
        <begin position="343"/>
        <end position="553"/>
    </location>
</feature>
<dbReference type="Gene3D" id="3.40.50.300">
    <property type="entry name" value="P-loop containing nucleotide triphosphate hydrolases"/>
    <property type="match status" value="2"/>
</dbReference>
<dbReference type="CDD" id="cd03221">
    <property type="entry name" value="ABCF_EF-3"/>
    <property type="match status" value="2"/>
</dbReference>
<keyword evidence="1" id="KW-0547">Nucleotide-binding</keyword>
<dbReference type="EMBL" id="JBEZUR010000009">
    <property type="protein sequence ID" value="MEU3554261.1"/>
    <property type="molecule type" value="Genomic_DNA"/>
</dbReference>
<evidence type="ECO:0000313" key="4">
    <source>
        <dbReference type="EMBL" id="MEU3554261.1"/>
    </source>
</evidence>
<accession>A0ABV2YEW7</accession>
<dbReference type="Proteomes" id="UP001550850">
    <property type="component" value="Unassembled WGS sequence"/>
</dbReference>
<evidence type="ECO:0000256" key="2">
    <source>
        <dbReference type="ARBA" id="ARBA00022840"/>
    </source>
</evidence>
<dbReference type="PANTHER" id="PTHR42855">
    <property type="entry name" value="ABC TRANSPORTER ATP-BINDING SUBUNIT"/>
    <property type="match status" value="1"/>
</dbReference>
<dbReference type="PROSITE" id="PS00211">
    <property type="entry name" value="ABC_TRANSPORTER_1"/>
    <property type="match status" value="2"/>
</dbReference>
<feature type="domain" description="ABC transporter" evidence="3">
    <location>
        <begin position="9"/>
        <end position="265"/>
    </location>
</feature>
<reference evidence="4 5" key="1">
    <citation type="submission" date="2024-06" db="EMBL/GenBank/DDBJ databases">
        <title>The Natural Products Discovery Center: Release of the First 8490 Sequenced Strains for Exploring Actinobacteria Biosynthetic Diversity.</title>
        <authorList>
            <person name="Kalkreuter E."/>
            <person name="Kautsar S.A."/>
            <person name="Yang D."/>
            <person name="Bader C.D."/>
            <person name="Teijaro C.N."/>
            <person name="Fluegel L."/>
            <person name="Davis C.M."/>
            <person name="Simpson J.R."/>
            <person name="Lauterbach L."/>
            <person name="Steele A.D."/>
            <person name="Gui C."/>
            <person name="Meng S."/>
            <person name="Li G."/>
            <person name="Viehrig K."/>
            <person name="Ye F."/>
            <person name="Su P."/>
            <person name="Kiefer A.F."/>
            <person name="Nichols A."/>
            <person name="Cepeda A.J."/>
            <person name="Yan W."/>
            <person name="Fan B."/>
            <person name="Jiang Y."/>
            <person name="Adhikari A."/>
            <person name="Zheng C.-J."/>
            <person name="Schuster L."/>
            <person name="Cowan T.M."/>
            <person name="Smanski M.J."/>
            <person name="Chevrette M.G."/>
            <person name="De Carvalho L.P.S."/>
            <person name="Shen B."/>
        </authorList>
    </citation>
    <scope>NUCLEOTIDE SEQUENCE [LARGE SCALE GENOMIC DNA]</scope>
    <source>
        <strain evidence="4 5">NPDC038104</strain>
    </source>
</reference>
<comment type="caution">
    <text evidence="4">The sequence shown here is derived from an EMBL/GenBank/DDBJ whole genome shotgun (WGS) entry which is preliminary data.</text>
</comment>
<evidence type="ECO:0000313" key="5">
    <source>
        <dbReference type="Proteomes" id="UP001550850"/>
    </source>
</evidence>
<dbReference type="NCBIfam" id="NF000171">
    <property type="entry name" value="ABCF_producer"/>
    <property type="match status" value="1"/>
</dbReference>
<name>A0ABV2YEW7_9ACTN</name>
<dbReference type="PROSITE" id="PS50893">
    <property type="entry name" value="ABC_TRANSPORTER_2"/>
    <property type="match status" value="2"/>
</dbReference>